<dbReference type="FunFam" id="1.10.238.10:FF:000017">
    <property type="entry name" value="Diacylglycerol kinase"/>
    <property type="match status" value="1"/>
</dbReference>
<dbReference type="InterPro" id="IPR017438">
    <property type="entry name" value="ATP-NAD_kinase_N"/>
</dbReference>
<sequence>MNRFDWNKLSPDEFQRLQDYISYAPKKVKDVVAILEKDQNWLKHKYDEQLDYVGFRQFLDLLVDNADIPEDLCRHLFLSFIKKPQMVQTIDPASAIRTLPIATGISPSTTTTTPVPTPVITSSQTPTIFTVFRQKKTTDDPPIDAKIRTGICSSGKESLTRRNNSHDQHHESPGNSRQSSRKSNPSIHSIHSLHSNAVTTVNNSDDPWVFRTSLSQLLSKISGNELTRDGHNHHHHHHFPSAQQQAAMIQSHQIDINTTRIYLKDIVCYFSLLEGGTPEQKLEFMFMLYDEDGNGMLDKRETDSIVNQMMNVAEYLGWDVSELRPILETMMKDIDYDNDGTVTLSEWTRGGLTTAPLLVLLGLDSNVKDDGTHSWRLKHFNKPAYCNLCLTMLVGLGKQGLCCTFCRYVVHERCANRAPANCISTYAKARKPDTIMLHHWTEGNCAGKCDRCKKSIKSYNGITGLHCRWCQMTLHNKCASQLKPECALGPNREHIIPPICICPAVLERPKASRTGSEVKKEDSCVEGTMQSFQINPLPNTHPVLVFINPKSGGKQGERIMRKFQFLLNPRQVFNLAKSGPMPGLQFFKDLEDFRVLCCGGDGTVGWVLDVMDRVPLRRRAPVAVLPLGTGNDLARCLAWGGGYENESLTKVLKKVAQAPMIMLDRWQIEFSTQTDTEEKGDDIPYNIINNYFSIGVDASIAHRFHLMREKHPEKFSSRMKNKLWYLEFGTSEALSSTCKNLHEDIDIMCDGVSLDLSNGPSLEGIALLNIPSIYGGTSLWGEGARHKSRKTPLSLHRKDSEYSTSSTSDMTFVLQDMETSIPTEYNLDNVYKTFNNVIDKSDNQSIHLREFIIAFRELSKFFDHLNVVFQFVAKDLADKFNLLDNLHKNNPTNYHTVQTMIEYEKSRNDDTGTIALLRLLRALEFTYLFLKRAIVSPTETAAPKHVAWDVYKQTLHKRHNKALQVTIWLATATIPKRETLKQTLLHGQIEPHTDEKCFPLIEDVYRRIYNLYEENNLLELVLL</sequence>
<dbReference type="InterPro" id="IPR037607">
    <property type="entry name" value="DGK"/>
</dbReference>
<evidence type="ECO:0000256" key="2">
    <source>
        <dbReference type="ARBA" id="ARBA00022679"/>
    </source>
</evidence>
<dbReference type="PANTHER" id="PTHR11255:SF48">
    <property type="entry name" value="DIACYLGLYCEROL KINASE 1"/>
    <property type="match status" value="1"/>
</dbReference>
<dbReference type="Gene3D" id="3.40.50.10330">
    <property type="entry name" value="Probable inorganic polyphosphate/atp-NAD kinase, domain 1"/>
    <property type="match status" value="1"/>
</dbReference>
<dbReference type="SUPFAM" id="SSF111331">
    <property type="entry name" value="NAD kinase/diacylglycerol kinase-like"/>
    <property type="match status" value="1"/>
</dbReference>
<dbReference type="GO" id="GO:0007200">
    <property type="term" value="P:phospholipase C-activating G protein-coupled receptor signaling pathway"/>
    <property type="evidence" value="ECO:0007669"/>
    <property type="project" value="InterPro"/>
</dbReference>
<dbReference type="GO" id="GO:0004143">
    <property type="term" value="F:ATP-dependent diacylglycerol kinase activity"/>
    <property type="evidence" value="ECO:0007669"/>
    <property type="project" value="UniProtKB-EC"/>
</dbReference>
<dbReference type="GO" id="GO:0008270">
    <property type="term" value="F:zinc ion binding"/>
    <property type="evidence" value="ECO:0007669"/>
    <property type="project" value="UniProtKB-KW"/>
</dbReference>
<feature type="compositionally biased region" description="Polar residues" evidence="12">
    <location>
        <begin position="173"/>
        <end position="188"/>
    </location>
</feature>
<comment type="similarity">
    <text evidence="1 11">Belongs to the eukaryotic diacylglycerol kinase family.</text>
</comment>
<evidence type="ECO:0000256" key="5">
    <source>
        <dbReference type="ARBA" id="ARBA00022741"/>
    </source>
</evidence>
<protein>
    <recommendedName>
        <fullName evidence="11">Diacylglycerol kinase</fullName>
        <shortName evidence="11">DAG kinase</shortName>
        <ecNumber evidence="11">2.7.1.107</ecNumber>
    </recommendedName>
</protein>
<dbReference type="GO" id="GO:0005509">
    <property type="term" value="F:calcium ion binding"/>
    <property type="evidence" value="ECO:0007669"/>
    <property type="project" value="InterPro"/>
</dbReference>
<evidence type="ECO:0000256" key="8">
    <source>
        <dbReference type="ARBA" id="ARBA00022833"/>
    </source>
</evidence>
<name>A0A814J9S6_9BILA</name>
<dbReference type="CDD" id="cd20851">
    <property type="entry name" value="C1_DGK_typeI_like_rpt2"/>
    <property type="match status" value="1"/>
</dbReference>
<evidence type="ECO:0000256" key="11">
    <source>
        <dbReference type="RuleBase" id="RU361128"/>
    </source>
</evidence>
<dbReference type="InterPro" id="IPR001206">
    <property type="entry name" value="Diacylglycerol_kinase_cat_dom"/>
</dbReference>
<dbReference type="InterPro" id="IPR029477">
    <property type="entry name" value="DAG_kinase_typeI_N"/>
</dbReference>
<keyword evidence="4" id="KW-0677">Repeat</keyword>
<organism evidence="16 17">
    <name type="scientific">Adineta steineri</name>
    <dbReference type="NCBI Taxonomy" id="433720"/>
    <lineage>
        <taxon>Eukaryota</taxon>
        <taxon>Metazoa</taxon>
        <taxon>Spiralia</taxon>
        <taxon>Gnathifera</taxon>
        <taxon>Rotifera</taxon>
        <taxon>Eurotatoria</taxon>
        <taxon>Bdelloidea</taxon>
        <taxon>Adinetida</taxon>
        <taxon>Adinetidae</taxon>
        <taxon>Adineta</taxon>
    </lineage>
</organism>
<dbReference type="SUPFAM" id="SSF57889">
    <property type="entry name" value="Cysteine-rich domain"/>
    <property type="match status" value="2"/>
</dbReference>
<dbReference type="CDD" id="cd20799">
    <property type="entry name" value="C1_DGK_typeI_rpt1"/>
    <property type="match status" value="1"/>
</dbReference>
<dbReference type="Gene3D" id="1.10.3520.10">
    <property type="entry name" value="Glycolipid transfer protein"/>
    <property type="match status" value="1"/>
</dbReference>
<dbReference type="CDD" id="cd00051">
    <property type="entry name" value="EFh"/>
    <property type="match status" value="1"/>
</dbReference>
<dbReference type="PANTHER" id="PTHR11255">
    <property type="entry name" value="DIACYLGLYCEROL KINASE"/>
    <property type="match status" value="1"/>
</dbReference>
<accession>A0A814J9S6</accession>
<dbReference type="EMBL" id="CAJNOE010000192">
    <property type="protein sequence ID" value="CAF1032698.1"/>
    <property type="molecule type" value="Genomic_DNA"/>
</dbReference>
<dbReference type="Pfam" id="PF13499">
    <property type="entry name" value="EF-hand_7"/>
    <property type="match status" value="1"/>
</dbReference>
<keyword evidence="6" id="KW-0863">Zinc-finger</keyword>
<dbReference type="PROSITE" id="PS00479">
    <property type="entry name" value="ZF_DAG_PE_1"/>
    <property type="match status" value="2"/>
</dbReference>
<feature type="region of interest" description="Disordered" evidence="12">
    <location>
        <begin position="133"/>
        <end position="188"/>
    </location>
</feature>
<feature type="domain" description="EF-hand" evidence="15">
    <location>
        <begin position="277"/>
        <end position="312"/>
    </location>
</feature>
<dbReference type="Gene3D" id="1.10.238.10">
    <property type="entry name" value="EF-hand"/>
    <property type="match status" value="1"/>
</dbReference>
<dbReference type="Pfam" id="PF08718">
    <property type="entry name" value="GLTP"/>
    <property type="match status" value="1"/>
</dbReference>
<evidence type="ECO:0000256" key="9">
    <source>
        <dbReference type="ARBA" id="ARBA00022837"/>
    </source>
</evidence>
<feature type="domain" description="Phorbol-ester/DAG-type" evidence="13">
    <location>
        <begin position="437"/>
        <end position="486"/>
    </location>
</feature>
<dbReference type="InterPro" id="IPR002048">
    <property type="entry name" value="EF_hand_dom"/>
</dbReference>
<dbReference type="InterPro" id="IPR002219">
    <property type="entry name" value="PKC_DAG/PE"/>
</dbReference>
<dbReference type="SMART" id="SM00109">
    <property type="entry name" value="C1"/>
    <property type="match status" value="2"/>
</dbReference>
<dbReference type="PROSITE" id="PS00018">
    <property type="entry name" value="EF_HAND_1"/>
    <property type="match status" value="1"/>
</dbReference>
<dbReference type="GO" id="GO:0005886">
    <property type="term" value="C:plasma membrane"/>
    <property type="evidence" value="ECO:0007669"/>
    <property type="project" value="TreeGrafter"/>
</dbReference>
<evidence type="ECO:0000259" key="15">
    <source>
        <dbReference type="PROSITE" id="PS50222"/>
    </source>
</evidence>
<keyword evidence="8" id="KW-0862">Zinc</keyword>
<feature type="domain" description="DAGKc" evidence="14">
    <location>
        <begin position="538"/>
        <end position="672"/>
    </location>
</feature>
<evidence type="ECO:0000259" key="13">
    <source>
        <dbReference type="PROSITE" id="PS50081"/>
    </source>
</evidence>
<keyword evidence="9" id="KW-0106">Calcium</keyword>
<evidence type="ECO:0000259" key="14">
    <source>
        <dbReference type="PROSITE" id="PS50146"/>
    </source>
</evidence>
<evidence type="ECO:0000256" key="7">
    <source>
        <dbReference type="ARBA" id="ARBA00022777"/>
    </source>
</evidence>
<dbReference type="InterPro" id="IPR011992">
    <property type="entry name" value="EF-hand-dom_pair"/>
</dbReference>
<dbReference type="PROSITE" id="PS50081">
    <property type="entry name" value="ZF_DAG_PE_2"/>
    <property type="match status" value="2"/>
</dbReference>
<dbReference type="InterPro" id="IPR046349">
    <property type="entry name" value="C1-like_sf"/>
</dbReference>
<dbReference type="Gene3D" id="3.30.60.20">
    <property type="match status" value="2"/>
</dbReference>
<keyword evidence="2 11" id="KW-0808">Transferase</keyword>
<reference evidence="16" key="1">
    <citation type="submission" date="2021-02" db="EMBL/GenBank/DDBJ databases">
        <authorList>
            <person name="Nowell W R."/>
        </authorList>
    </citation>
    <scope>NUCLEOTIDE SEQUENCE</scope>
</reference>
<proteinExistence type="inferred from homology"/>
<keyword evidence="7 11" id="KW-0418">Kinase</keyword>
<dbReference type="InterPro" id="IPR036497">
    <property type="entry name" value="GLTP_sf"/>
</dbReference>
<dbReference type="PROSITE" id="PS50146">
    <property type="entry name" value="DAGK"/>
    <property type="match status" value="1"/>
</dbReference>
<dbReference type="InterPro" id="IPR038199">
    <property type="entry name" value="DGK_typeI_N_sf"/>
</dbReference>
<dbReference type="AlphaFoldDB" id="A0A814J9S6"/>
<feature type="domain" description="Phorbol-ester/DAG-type" evidence="13">
    <location>
        <begin position="372"/>
        <end position="422"/>
    </location>
</feature>
<dbReference type="GO" id="GO:0120013">
    <property type="term" value="F:lipid transfer activity"/>
    <property type="evidence" value="ECO:0007669"/>
    <property type="project" value="InterPro"/>
</dbReference>
<dbReference type="Pfam" id="PF14513">
    <property type="entry name" value="DAG_kinase_N"/>
    <property type="match status" value="1"/>
</dbReference>
<comment type="catalytic activity">
    <reaction evidence="11">
        <text>a 1,2-diacyl-sn-glycerol + ATP = a 1,2-diacyl-sn-glycero-3-phosphate + ADP + H(+)</text>
        <dbReference type="Rhea" id="RHEA:10272"/>
        <dbReference type="ChEBI" id="CHEBI:15378"/>
        <dbReference type="ChEBI" id="CHEBI:17815"/>
        <dbReference type="ChEBI" id="CHEBI:30616"/>
        <dbReference type="ChEBI" id="CHEBI:58608"/>
        <dbReference type="ChEBI" id="CHEBI:456216"/>
        <dbReference type="EC" id="2.7.1.107"/>
    </reaction>
</comment>
<dbReference type="GO" id="GO:0005524">
    <property type="term" value="F:ATP binding"/>
    <property type="evidence" value="ECO:0007669"/>
    <property type="project" value="UniProtKB-KW"/>
</dbReference>
<evidence type="ECO:0000256" key="3">
    <source>
        <dbReference type="ARBA" id="ARBA00022723"/>
    </source>
</evidence>
<comment type="caution">
    <text evidence="16">The sequence shown here is derived from an EMBL/GenBank/DDBJ whole genome shotgun (WGS) entry which is preliminary data.</text>
</comment>
<dbReference type="InterPro" id="IPR000756">
    <property type="entry name" value="Diacylglycerol_kin_accessory"/>
</dbReference>
<dbReference type="Pfam" id="PF00781">
    <property type="entry name" value="DAGK_cat"/>
    <property type="match status" value="1"/>
</dbReference>
<feature type="compositionally biased region" description="Basic and acidic residues" evidence="12">
    <location>
        <begin position="158"/>
        <end position="172"/>
    </location>
</feature>
<dbReference type="InterPro" id="IPR014830">
    <property type="entry name" value="Glycolipid_transfer_prot_dom"/>
</dbReference>
<keyword evidence="3" id="KW-0479">Metal-binding</keyword>
<evidence type="ECO:0000256" key="4">
    <source>
        <dbReference type="ARBA" id="ARBA00022737"/>
    </source>
</evidence>
<evidence type="ECO:0000256" key="12">
    <source>
        <dbReference type="SAM" id="MobiDB-lite"/>
    </source>
</evidence>
<gene>
    <name evidence="16" type="ORF">IZO911_LOCUS19342</name>
</gene>
<dbReference type="PROSITE" id="PS50222">
    <property type="entry name" value="EF_HAND_2"/>
    <property type="match status" value="1"/>
</dbReference>
<dbReference type="SUPFAM" id="SSF110004">
    <property type="entry name" value="Glycolipid transfer protein, GLTP"/>
    <property type="match status" value="1"/>
</dbReference>
<dbReference type="Gene3D" id="1.10.238.110">
    <property type="entry name" value="Diacylglycerol kinase alpha"/>
    <property type="match status" value="2"/>
</dbReference>
<keyword evidence="5 11" id="KW-0547">Nucleotide-binding</keyword>
<dbReference type="EC" id="2.7.1.107" evidence="11"/>
<dbReference type="Pfam" id="PF00130">
    <property type="entry name" value="C1_1"/>
    <property type="match status" value="2"/>
</dbReference>
<dbReference type="Pfam" id="PF00609">
    <property type="entry name" value="DAGK_acc"/>
    <property type="match status" value="1"/>
</dbReference>
<dbReference type="GO" id="GO:0005737">
    <property type="term" value="C:cytoplasm"/>
    <property type="evidence" value="ECO:0007669"/>
    <property type="project" value="InterPro"/>
</dbReference>
<dbReference type="InterPro" id="IPR016064">
    <property type="entry name" value="NAD/diacylglycerol_kinase_sf"/>
</dbReference>
<dbReference type="InterPro" id="IPR018247">
    <property type="entry name" value="EF_Hand_1_Ca_BS"/>
</dbReference>
<dbReference type="SMART" id="SM00054">
    <property type="entry name" value="EFh"/>
    <property type="match status" value="2"/>
</dbReference>
<feature type="compositionally biased region" description="Basic and acidic residues" evidence="12">
    <location>
        <begin position="136"/>
        <end position="147"/>
    </location>
</feature>
<evidence type="ECO:0000256" key="10">
    <source>
        <dbReference type="ARBA" id="ARBA00022840"/>
    </source>
</evidence>
<dbReference type="FunFam" id="3.30.60.20:FF:000013">
    <property type="entry name" value="Diacylglycerol kinase"/>
    <property type="match status" value="1"/>
</dbReference>
<evidence type="ECO:0000256" key="6">
    <source>
        <dbReference type="ARBA" id="ARBA00022771"/>
    </source>
</evidence>
<keyword evidence="10 11" id="KW-0067">ATP-binding</keyword>
<dbReference type="Proteomes" id="UP000663860">
    <property type="component" value="Unassembled WGS sequence"/>
</dbReference>
<dbReference type="SMART" id="SM00046">
    <property type="entry name" value="DAGKc"/>
    <property type="match status" value="1"/>
</dbReference>
<evidence type="ECO:0000313" key="17">
    <source>
        <dbReference type="Proteomes" id="UP000663860"/>
    </source>
</evidence>
<dbReference type="FunFam" id="3.40.50.10330:FF:000003">
    <property type="entry name" value="Diacylglycerol kinase"/>
    <property type="match status" value="1"/>
</dbReference>
<evidence type="ECO:0000256" key="1">
    <source>
        <dbReference type="ARBA" id="ARBA00009280"/>
    </source>
</evidence>
<dbReference type="SMART" id="SM00045">
    <property type="entry name" value="DAGKa"/>
    <property type="match status" value="1"/>
</dbReference>
<dbReference type="SUPFAM" id="SSF47473">
    <property type="entry name" value="EF-hand"/>
    <property type="match status" value="2"/>
</dbReference>
<evidence type="ECO:0000313" key="16">
    <source>
        <dbReference type="EMBL" id="CAF1032698.1"/>
    </source>
</evidence>